<dbReference type="Proteomes" id="UP001431221">
    <property type="component" value="Unassembled WGS sequence"/>
</dbReference>
<dbReference type="Pfam" id="PF03704">
    <property type="entry name" value="BTAD"/>
    <property type="match status" value="1"/>
</dbReference>
<comment type="caution">
    <text evidence="2">The sequence shown here is derived from an EMBL/GenBank/DDBJ whole genome shotgun (WGS) entry which is preliminary data.</text>
</comment>
<keyword evidence="3" id="KW-1185">Reference proteome</keyword>
<name>A0ABT0H2L3_9HYPH</name>
<evidence type="ECO:0000313" key="2">
    <source>
        <dbReference type="EMBL" id="MCK7615921.1"/>
    </source>
</evidence>
<gene>
    <name evidence="2" type="ORF">M0H32_27505</name>
</gene>
<proteinExistence type="predicted"/>
<accession>A0ABT0H2L3</accession>
<evidence type="ECO:0000313" key="3">
    <source>
        <dbReference type="Proteomes" id="UP001431221"/>
    </source>
</evidence>
<protein>
    <recommendedName>
        <fullName evidence="1">Bacterial transcriptional activator domain-containing protein</fullName>
    </recommendedName>
</protein>
<organism evidence="2 3">
    <name type="scientific">Roseibium sediminicola</name>
    <dbReference type="NCBI Taxonomy" id="2933272"/>
    <lineage>
        <taxon>Bacteria</taxon>
        <taxon>Pseudomonadati</taxon>
        <taxon>Pseudomonadota</taxon>
        <taxon>Alphaproteobacteria</taxon>
        <taxon>Hyphomicrobiales</taxon>
        <taxon>Stappiaceae</taxon>
        <taxon>Roseibium</taxon>
    </lineage>
</organism>
<dbReference type="InterPro" id="IPR051677">
    <property type="entry name" value="AfsR-DnrI-RedD_regulator"/>
</dbReference>
<sequence>MSGYEDIDPEFSEWLMVERERVRSEITGAAFRHLNQISTEDSGLKCEAGARFLLKIDPANESAHRVLIRLYLKLGQRERAEQQLKACERELRLHLDVEPEDETRDLLTEEQSGDWASNAFLRPAETGTLRGGVPNTEETVRLPEISIVSSSMLRKGVNDAMHLREEIVSGLSSFRSFDLYESEYFGEENFPRATLVTGNELGSYLLRFRHDERSGKIVVQFEDRNNGQIVFNEIIDLQLWNGISPVASQIVSRIHMHSTGKLRNPANTAVFARWCQADALLWDFTPQSDEKALGILDEIERMNSSFSMIYSGRASIIMKRALHFPLLDGQMSEGMNNLLSLAERSIMLDPWQAVNQRIYGWSLILSNMPQEARRAFQNAGRMSAADPANLMSVAEGLAFSGDVKEAVATAERAFSLAAFVPRVFYEYLANIFFAAEDYEKAISHIERGSGVGVSGLTTRVAALLCSGREQEALQTLQTYSEHRQSLLKSAPALANDPENWRKKINFFQDGKARQDFDKGAEMVQKFLFDGSGSV</sequence>
<dbReference type="Gene3D" id="1.25.40.10">
    <property type="entry name" value="Tetratricopeptide repeat domain"/>
    <property type="match status" value="2"/>
</dbReference>
<dbReference type="EMBL" id="JALNMJ010000034">
    <property type="protein sequence ID" value="MCK7615921.1"/>
    <property type="molecule type" value="Genomic_DNA"/>
</dbReference>
<dbReference type="SUPFAM" id="SSF48452">
    <property type="entry name" value="TPR-like"/>
    <property type="match status" value="2"/>
</dbReference>
<dbReference type="RefSeq" id="WP_248159815.1">
    <property type="nucleotide sequence ID" value="NZ_JALNMJ010000034.1"/>
</dbReference>
<evidence type="ECO:0000259" key="1">
    <source>
        <dbReference type="Pfam" id="PF03704"/>
    </source>
</evidence>
<dbReference type="InterPro" id="IPR011990">
    <property type="entry name" value="TPR-like_helical_dom_sf"/>
</dbReference>
<feature type="domain" description="Bacterial transcriptional activator" evidence="1">
    <location>
        <begin position="12"/>
        <end position="106"/>
    </location>
</feature>
<dbReference type="PANTHER" id="PTHR35807">
    <property type="entry name" value="TRANSCRIPTIONAL REGULATOR REDD-RELATED"/>
    <property type="match status" value="1"/>
</dbReference>
<dbReference type="InterPro" id="IPR005158">
    <property type="entry name" value="BTAD"/>
</dbReference>
<reference evidence="2" key="1">
    <citation type="submission" date="2022-04" db="EMBL/GenBank/DDBJ databases">
        <title>Roseibium sp. CAU 1639 isolated from mud.</title>
        <authorList>
            <person name="Kim W."/>
        </authorList>
    </citation>
    <scope>NUCLEOTIDE SEQUENCE</scope>
    <source>
        <strain evidence="2">CAU 1639</strain>
    </source>
</reference>